<name>A0A450YYD5_9GAMM</name>
<dbReference type="SMART" id="SM00912">
    <property type="entry name" value="Haemagg_act"/>
    <property type="match status" value="1"/>
</dbReference>
<dbReference type="NCBIfam" id="TIGR01901">
    <property type="entry name" value="adhes_NPXG"/>
    <property type="match status" value="1"/>
</dbReference>
<dbReference type="SUPFAM" id="SSF51126">
    <property type="entry name" value="Pectin lyase-like"/>
    <property type="match status" value="1"/>
</dbReference>
<dbReference type="InterPro" id="IPR008638">
    <property type="entry name" value="FhaB/CdiA-like_TPS"/>
</dbReference>
<dbReference type="Pfam" id="PF05860">
    <property type="entry name" value="TPS"/>
    <property type="match status" value="1"/>
</dbReference>
<protein>
    <submittedName>
        <fullName evidence="2">Filamentous hemagglutinin family N-terminal domain-containing protein</fullName>
    </submittedName>
</protein>
<accession>A0A450YYD5</accession>
<dbReference type="EMBL" id="CAADFS010000032">
    <property type="protein sequence ID" value="VFK46505.1"/>
    <property type="molecule type" value="Genomic_DNA"/>
</dbReference>
<dbReference type="InterPro" id="IPR011050">
    <property type="entry name" value="Pectin_lyase_fold/virulence"/>
</dbReference>
<proteinExistence type="predicted"/>
<dbReference type="Gene3D" id="2.160.20.10">
    <property type="entry name" value="Single-stranded right-handed beta-helix, Pectin lyase-like"/>
    <property type="match status" value="2"/>
</dbReference>
<evidence type="ECO:0000313" key="2">
    <source>
        <dbReference type="EMBL" id="VFK46505.1"/>
    </source>
</evidence>
<evidence type="ECO:0000259" key="1">
    <source>
        <dbReference type="SMART" id="SM00912"/>
    </source>
</evidence>
<gene>
    <name evidence="2" type="ORF">BECKTC1821D_GA0114238_10327</name>
</gene>
<feature type="domain" description="Filamentous haemagglutinin FhaB/tRNA nuclease CdiA-like TPS" evidence="1">
    <location>
        <begin position="48"/>
        <end position="162"/>
    </location>
</feature>
<dbReference type="InterPro" id="IPR012334">
    <property type="entry name" value="Pectin_lyas_fold"/>
</dbReference>
<sequence>MFRRVGGGERISVFRGGWFNALLLHGLLLIAYTHVVSADIVTADIATDGTLGHPGKNFNGQKNYLIPETLGKRAGNNLFHSFHAFNIYKGKSATFTGASDIQNVISRVTGGTPSTINGVLRSEIGNADFYFINPWGVLFGADAQIDVPAGFHVGTSAALRFPDGAEYSARNPGSSSLSIESPEAFGFRAAKAGSITIDRSSLVFEPNSAVTLAGSDVSIRGASLKSAAGELRLTAVGGSGIGVPIEGDIPDSAQGKLSITDSSIRVDGNGGGRLGLAAGNIEMSGGKLENANLGDEDARQGTQVRTRTLTMTRSSGFVNNASGAGNAPSLRVEVRGDGNVESTNDDSCVLCIGDESQLYSQASGSGKAADITVLATGGMRVTKSLIYSGTQGKGDGGEIMVKAEELLLDGGGDSNKGIRTRTENFNTDVENSGDAGGTTITVDRSLRITDRASISSYSTDYVVKSTPSGGTPRRTRMSVETVGDAGPITVRAGSLRIDGVVQEHRTSGIWSSAGIYRAPRSISPLYGSNTGEVRVTVDGLLELVDRAIISTRTAGLGDAGDVFVQAGSLRMRLTQRPVVQGNKLAEIRSIGGNLRGTSTPIHDSGRAGNVSVTVGGKLEMSNAVAIRRQTLGSVALPDGYGEGITVRAGSLFMSGKNRIMGGAGQIDRLYPQIKTTADSRARQKPGNVALVVDGLAQLNLAEIFSETESSYVSPGNISIESGDLKIRDARIYSGTPNEKPVDTGNIAITVDRRMDIVRGEIFSSGGNRPGSIAIEAGALFMESGAISNKSKGEENAKDIRVTIDDTIRLSNRSGISTNTKGWGNAGDVTVTTGGMLRLLDGSRIFSTSSAHTSTRGNAGAVTVSSGALSLDHASIYSSGAKPSINIKLPDQDNQSGMSFFRSGGANRVSVMVSGTAELSNGASIFSSTAWAGNAGPVNVEARELRMDRGRIYGDTAVGKNAIQYKIRSGDHEEFRGRPILEQLLVWEGASTEVDGEKVTISADGLRFFIDAPGGVVTENGMGTLDYVGNNPQVAPGDTPVEITIRAAELLKLSNGAQIDTSTEGIVGAGEIRITAHDVRLDNAIIASEASPASDGQVGDIRIVSNALELTHGSRISIQNDASISAEKRGKLKPKEITIHAADRVRLSDDSRISTRANGNTDAGRIVFGIGHKLRLENSAITTEAEQADGNRGNGGDITIRLADSLTHLVNSRITTSSSAGRGGDILIDSDILFLDTGFIQANTTEGAQGGDIVIDAEYIIIPGDQILLVGGDTRRIFRANSGINVIQAAAPHGISGIISVPIVETNPSGKPSALTTDFQTVTRISDNPCRIARGVAPSTLVRTGRGAPPADIASIWNGFDVMPGSLFRDWDISSYEDGKVAELAENGSYVKDIACVW</sequence>
<organism evidence="2">
    <name type="scientific">Candidatus Kentrum sp. TC</name>
    <dbReference type="NCBI Taxonomy" id="2126339"/>
    <lineage>
        <taxon>Bacteria</taxon>
        <taxon>Pseudomonadati</taxon>
        <taxon>Pseudomonadota</taxon>
        <taxon>Gammaproteobacteria</taxon>
        <taxon>Candidatus Kentrum</taxon>
    </lineage>
</organism>
<reference evidence="2" key="1">
    <citation type="submission" date="2019-02" db="EMBL/GenBank/DDBJ databases">
        <authorList>
            <person name="Gruber-Vodicka R. H."/>
            <person name="Seah K. B. B."/>
        </authorList>
    </citation>
    <scope>NUCLEOTIDE SEQUENCE</scope>
    <source>
        <strain evidence="2">BECK_BZ123</strain>
    </source>
</reference>